<dbReference type="EMBL" id="FUYG01000002">
    <property type="protein sequence ID" value="SKA85608.1"/>
    <property type="molecule type" value="Genomic_DNA"/>
</dbReference>
<organism evidence="1 2">
    <name type="scientific">Agreia bicolorata</name>
    <dbReference type="NCBI Taxonomy" id="110935"/>
    <lineage>
        <taxon>Bacteria</taxon>
        <taxon>Bacillati</taxon>
        <taxon>Actinomycetota</taxon>
        <taxon>Actinomycetes</taxon>
        <taxon>Micrococcales</taxon>
        <taxon>Microbacteriaceae</taxon>
        <taxon>Agreia</taxon>
    </lineage>
</organism>
<evidence type="ECO:0000313" key="1">
    <source>
        <dbReference type="EMBL" id="SKA85608.1"/>
    </source>
</evidence>
<dbReference type="RefSeq" id="WP_078713426.1">
    <property type="nucleotide sequence ID" value="NZ_FUYG01000002.1"/>
</dbReference>
<accession>A0A1T4X921</accession>
<gene>
    <name evidence="1" type="ORF">SAMN06295879_0790</name>
</gene>
<evidence type="ECO:0000313" key="2">
    <source>
        <dbReference type="Proteomes" id="UP000189735"/>
    </source>
</evidence>
<dbReference type="Proteomes" id="UP000189735">
    <property type="component" value="Unassembled WGS sequence"/>
</dbReference>
<protein>
    <submittedName>
        <fullName evidence="1">Uncharacterized protein</fullName>
    </submittedName>
</protein>
<dbReference type="AlphaFoldDB" id="A0A1T4X921"/>
<reference evidence="2" key="1">
    <citation type="submission" date="2017-02" db="EMBL/GenBank/DDBJ databases">
        <authorList>
            <person name="Varghese N."/>
            <person name="Submissions S."/>
        </authorList>
    </citation>
    <scope>NUCLEOTIDE SEQUENCE [LARGE SCALE GENOMIC DNA]</scope>
    <source>
        <strain evidence="2">VKM Ac-2052</strain>
    </source>
</reference>
<proteinExistence type="predicted"/>
<name>A0A1T4X921_9MICO</name>
<sequence length="89" mass="9780">MVNEYDAGAATAELRLKYGLAQGSMLKLLRANRAVMRQQGLMADQEKAAVRLYESGLSVGAVRCCENMTVLLLFRRQFTKCEVPAGTVP</sequence>